<feature type="region of interest" description="Disordered" evidence="1">
    <location>
        <begin position="38"/>
        <end position="58"/>
    </location>
</feature>
<name>A0A699U6S9_TANCI</name>
<comment type="caution">
    <text evidence="2">The sequence shown here is derived from an EMBL/GenBank/DDBJ whole genome shotgun (WGS) entry which is preliminary data.</text>
</comment>
<reference evidence="2" key="1">
    <citation type="journal article" date="2019" name="Sci. Rep.">
        <title>Draft genome of Tanacetum cinerariifolium, the natural source of mosquito coil.</title>
        <authorList>
            <person name="Yamashiro T."/>
            <person name="Shiraishi A."/>
            <person name="Satake H."/>
            <person name="Nakayama K."/>
        </authorList>
    </citation>
    <scope>NUCLEOTIDE SEQUENCE</scope>
</reference>
<feature type="non-terminal residue" evidence="2">
    <location>
        <position position="1"/>
    </location>
</feature>
<gene>
    <name evidence="2" type="ORF">Tci_889632</name>
</gene>
<protein>
    <submittedName>
        <fullName evidence="2">Uncharacterized protein</fullName>
    </submittedName>
</protein>
<accession>A0A699U6S9</accession>
<dbReference type="EMBL" id="BKCJ011301816">
    <property type="protein sequence ID" value="GFD17663.1"/>
    <property type="molecule type" value="Genomic_DNA"/>
</dbReference>
<proteinExistence type="predicted"/>
<dbReference type="AlphaFoldDB" id="A0A699U6S9"/>
<feature type="compositionally biased region" description="Polar residues" evidence="1">
    <location>
        <begin position="46"/>
        <end position="58"/>
    </location>
</feature>
<organism evidence="2">
    <name type="scientific">Tanacetum cinerariifolium</name>
    <name type="common">Dalmatian daisy</name>
    <name type="synonym">Chrysanthemum cinerariifolium</name>
    <dbReference type="NCBI Taxonomy" id="118510"/>
    <lineage>
        <taxon>Eukaryota</taxon>
        <taxon>Viridiplantae</taxon>
        <taxon>Streptophyta</taxon>
        <taxon>Embryophyta</taxon>
        <taxon>Tracheophyta</taxon>
        <taxon>Spermatophyta</taxon>
        <taxon>Magnoliopsida</taxon>
        <taxon>eudicotyledons</taxon>
        <taxon>Gunneridae</taxon>
        <taxon>Pentapetalae</taxon>
        <taxon>asterids</taxon>
        <taxon>campanulids</taxon>
        <taxon>Asterales</taxon>
        <taxon>Asteraceae</taxon>
        <taxon>Asteroideae</taxon>
        <taxon>Anthemideae</taxon>
        <taxon>Anthemidinae</taxon>
        <taxon>Tanacetum</taxon>
    </lineage>
</organism>
<evidence type="ECO:0000313" key="2">
    <source>
        <dbReference type="EMBL" id="GFD17663.1"/>
    </source>
</evidence>
<evidence type="ECO:0000256" key="1">
    <source>
        <dbReference type="SAM" id="MobiDB-lite"/>
    </source>
</evidence>
<sequence length="77" mass="8211">LTKSKLVPITAARPVTAVVLKPLVTRPRQAKTIVTKPHLSPRRNINHSPSLKASTFPPNVTAAKAPMVNAVKAVQGK</sequence>